<dbReference type="PATRIC" id="fig|431306.5.peg.749"/>
<evidence type="ECO:0000313" key="2">
    <source>
        <dbReference type="EMBL" id="CEF54413.1"/>
    </source>
</evidence>
<dbReference type="Pfam" id="PF13557">
    <property type="entry name" value="Phenol_MetA_deg"/>
    <property type="match status" value="1"/>
</dbReference>
<organism evidence="2 3">
    <name type="scientific">Acetobacter ghanensis</name>
    <dbReference type="NCBI Taxonomy" id="431306"/>
    <lineage>
        <taxon>Bacteria</taxon>
        <taxon>Pseudomonadati</taxon>
        <taxon>Pseudomonadota</taxon>
        <taxon>Alphaproteobacteria</taxon>
        <taxon>Acetobacterales</taxon>
        <taxon>Acetobacteraceae</taxon>
        <taxon>Acetobacter</taxon>
    </lineage>
</organism>
<name>A0A0U5BHP3_9PROT</name>
<feature type="chain" id="PRO_5006855268" description="Transporter" evidence="1">
    <location>
        <begin position="40"/>
        <end position="296"/>
    </location>
</feature>
<dbReference type="Proteomes" id="UP000068250">
    <property type="component" value="Chromosome I"/>
</dbReference>
<accession>A0A0U5BHP3</accession>
<evidence type="ECO:0000313" key="3">
    <source>
        <dbReference type="Proteomes" id="UP000068250"/>
    </source>
</evidence>
<keyword evidence="1" id="KW-0732">Signal</keyword>
<protein>
    <recommendedName>
        <fullName evidence="4">Transporter</fullName>
    </recommendedName>
</protein>
<dbReference type="InterPro" id="IPR025737">
    <property type="entry name" value="FApF"/>
</dbReference>
<evidence type="ECO:0000256" key="1">
    <source>
        <dbReference type="SAM" id="SignalP"/>
    </source>
</evidence>
<proteinExistence type="predicted"/>
<dbReference type="EMBL" id="LN609302">
    <property type="protein sequence ID" value="CEF54413.1"/>
    <property type="molecule type" value="Genomic_DNA"/>
</dbReference>
<dbReference type="AlphaFoldDB" id="A0A0U5BHP3"/>
<dbReference type="STRING" id="431306.AGA_769"/>
<feature type="signal peptide" evidence="1">
    <location>
        <begin position="1"/>
        <end position="39"/>
    </location>
</feature>
<gene>
    <name evidence="2" type="ORF">AGA_769</name>
</gene>
<reference evidence="3" key="1">
    <citation type="submission" date="2014-09" db="EMBL/GenBank/DDBJ databases">
        <authorList>
            <person name="Illeghems K.G."/>
        </authorList>
    </citation>
    <scope>NUCLEOTIDE SEQUENCE [LARGE SCALE GENOMIC DNA]</scope>
    <source>
        <strain evidence="3">LMG 23848T</strain>
    </source>
</reference>
<sequence length="296" mass="32192">MRAAKFLLTPLGKQGCLHGPMRSVLCLPALLLIVTTAHAAGTDNSVTGGSQDVGEAKPQWYTGSLVSPSGAMTKKGIFAWEPYMTYSQPVGYLNSNGSSSPLHPRQKAVSNFTLYKYSITDSISIQLTPVISYRWKKGDTTSSGLKFGDLPVDLMWRYLDADPKRYIPALSIFAGMAFPTGDYNRLGRAQDGVGAGAYTFRLALTEQSTYTLPGQHELRLRVWSTFRRAVSTAHLRDVTSYGTSAGFRGSAQPGMYGESGFSLEFGINQKWVLALDLARDWANGAHVRGTNATGKK</sequence>
<evidence type="ECO:0008006" key="4">
    <source>
        <dbReference type="Google" id="ProtNLM"/>
    </source>
</evidence>